<dbReference type="Gene3D" id="3.60.140.10">
    <property type="entry name" value="CNF1/YfiH-like putative cysteine hydrolases"/>
    <property type="match status" value="1"/>
</dbReference>
<evidence type="ECO:0000256" key="12">
    <source>
        <dbReference type="RuleBase" id="RU361274"/>
    </source>
</evidence>
<reference evidence="13 14" key="1">
    <citation type="journal article" date="2013" name="Environ. Microbiol.">
        <title>Chloride and organic osmolytes: a hybrid strategy to cope with elevated salinities by the moderately halophilic, chloride-dependent bacterium Halobacillus halophilus.</title>
        <authorList>
            <person name="Saum S.H."/>
            <person name="Pfeiffer F."/>
            <person name="Palm P."/>
            <person name="Rampp M."/>
            <person name="Schuster S.C."/>
            <person name="Muller V."/>
            <person name="Oesterhelt D."/>
        </authorList>
    </citation>
    <scope>NUCLEOTIDE SEQUENCE [LARGE SCALE GENOMIC DNA]</scope>
    <source>
        <strain evidence="14">ATCC 35676 / DSM 2266 / JCM 20832 / KCTC 3685 / LMG 17431 / NBRC 102448 / NCIMB 2269</strain>
    </source>
</reference>
<keyword evidence="8" id="KW-0862">Zinc</keyword>
<organism evidence="13 14">
    <name type="scientific">Halobacillus halophilus (strain ATCC 35676 / DSM 2266 / JCM 20832 / KCTC 3685 / LMG 17431 / NBRC 102448 / NCIMB 2269)</name>
    <name type="common">Sporosarcina halophila</name>
    <dbReference type="NCBI Taxonomy" id="866895"/>
    <lineage>
        <taxon>Bacteria</taxon>
        <taxon>Bacillati</taxon>
        <taxon>Bacillota</taxon>
        <taxon>Bacilli</taxon>
        <taxon>Bacillales</taxon>
        <taxon>Bacillaceae</taxon>
        <taxon>Halobacillus</taxon>
    </lineage>
</organism>
<dbReference type="CDD" id="cd16833">
    <property type="entry name" value="YfiH"/>
    <property type="match status" value="1"/>
</dbReference>
<keyword evidence="7" id="KW-0378">Hydrolase</keyword>
<dbReference type="RefSeq" id="WP_014643126.1">
    <property type="nucleotide sequence ID" value="NC_017668.1"/>
</dbReference>
<dbReference type="GO" id="GO:0005507">
    <property type="term" value="F:copper ion binding"/>
    <property type="evidence" value="ECO:0007669"/>
    <property type="project" value="TreeGrafter"/>
</dbReference>
<dbReference type="InterPro" id="IPR038371">
    <property type="entry name" value="Cu_polyphenol_OxRdtase_sf"/>
</dbReference>
<comment type="function">
    <text evidence="3">Purine nucleoside enzyme that catalyzes the phosphorolysis of adenosine and inosine nucleosides, yielding D-ribose 1-phosphate and the respective free bases, adenine and hypoxanthine. Also catalyzes the phosphorolysis of S-methyl-5'-thioadenosine into adenine and S-methyl-5-thio-alpha-D-ribose 1-phosphate. Also has adenosine deaminase activity.</text>
</comment>
<dbReference type="GO" id="GO:0017061">
    <property type="term" value="F:S-methyl-5-thioadenosine phosphorylase activity"/>
    <property type="evidence" value="ECO:0007669"/>
    <property type="project" value="UniProtKB-EC"/>
</dbReference>
<dbReference type="PANTHER" id="PTHR30616">
    <property type="entry name" value="UNCHARACTERIZED PROTEIN YFIH"/>
    <property type="match status" value="1"/>
</dbReference>
<dbReference type="NCBIfam" id="TIGR00726">
    <property type="entry name" value="peptidoglycan editing factor PgeF"/>
    <property type="match status" value="1"/>
</dbReference>
<evidence type="ECO:0000313" key="13">
    <source>
        <dbReference type="EMBL" id="CCG45233.1"/>
    </source>
</evidence>
<dbReference type="SUPFAM" id="SSF64438">
    <property type="entry name" value="CNF1/YfiH-like putative cysteine hydrolases"/>
    <property type="match status" value="1"/>
</dbReference>
<comment type="catalytic activity">
    <reaction evidence="10">
        <text>adenosine + phosphate = alpha-D-ribose 1-phosphate + adenine</text>
        <dbReference type="Rhea" id="RHEA:27642"/>
        <dbReference type="ChEBI" id="CHEBI:16335"/>
        <dbReference type="ChEBI" id="CHEBI:16708"/>
        <dbReference type="ChEBI" id="CHEBI:43474"/>
        <dbReference type="ChEBI" id="CHEBI:57720"/>
        <dbReference type="EC" id="2.4.2.1"/>
    </reaction>
    <physiologicalReaction direction="left-to-right" evidence="10">
        <dbReference type="Rhea" id="RHEA:27643"/>
    </physiologicalReaction>
</comment>
<dbReference type="EMBL" id="HE717023">
    <property type="protein sequence ID" value="CCG45233.1"/>
    <property type="molecule type" value="Genomic_DNA"/>
</dbReference>
<dbReference type="Pfam" id="PF02578">
    <property type="entry name" value="Cu-oxidase_4"/>
    <property type="match status" value="1"/>
</dbReference>
<protein>
    <recommendedName>
        <fullName evidence="12">Purine nucleoside phosphorylase</fullName>
    </recommendedName>
</protein>
<evidence type="ECO:0000256" key="6">
    <source>
        <dbReference type="ARBA" id="ARBA00022723"/>
    </source>
</evidence>
<dbReference type="PANTHER" id="PTHR30616:SF2">
    <property type="entry name" value="PURINE NUCLEOSIDE PHOSPHORYLASE LACC1"/>
    <property type="match status" value="1"/>
</dbReference>
<dbReference type="eggNOG" id="COG1496">
    <property type="taxonomic scope" value="Bacteria"/>
</dbReference>
<keyword evidence="5" id="KW-0808">Transferase</keyword>
<evidence type="ECO:0000313" key="14">
    <source>
        <dbReference type="Proteomes" id="UP000007397"/>
    </source>
</evidence>
<keyword evidence="14" id="KW-1185">Reference proteome</keyword>
<comment type="similarity">
    <text evidence="4 12">Belongs to the purine nucleoside phosphorylase YfiH/LACC1 family.</text>
</comment>
<comment type="catalytic activity">
    <reaction evidence="11">
        <text>S-methyl-5'-thioadenosine + phosphate = 5-(methylsulfanyl)-alpha-D-ribose 1-phosphate + adenine</text>
        <dbReference type="Rhea" id="RHEA:11852"/>
        <dbReference type="ChEBI" id="CHEBI:16708"/>
        <dbReference type="ChEBI" id="CHEBI:17509"/>
        <dbReference type="ChEBI" id="CHEBI:43474"/>
        <dbReference type="ChEBI" id="CHEBI:58533"/>
        <dbReference type="EC" id="2.4.2.28"/>
    </reaction>
    <physiologicalReaction direction="left-to-right" evidence="11">
        <dbReference type="Rhea" id="RHEA:11853"/>
    </physiologicalReaction>
</comment>
<keyword evidence="6" id="KW-0479">Metal-binding</keyword>
<evidence type="ECO:0000256" key="2">
    <source>
        <dbReference type="ARBA" id="ARBA00001947"/>
    </source>
</evidence>
<proteinExistence type="inferred from homology"/>
<dbReference type="KEGG" id="hhd:HBHAL_2885"/>
<comment type="catalytic activity">
    <reaction evidence="1">
        <text>inosine + phosphate = alpha-D-ribose 1-phosphate + hypoxanthine</text>
        <dbReference type="Rhea" id="RHEA:27646"/>
        <dbReference type="ChEBI" id="CHEBI:17368"/>
        <dbReference type="ChEBI" id="CHEBI:17596"/>
        <dbReference type="ChEBI" id="CHEBI:43474"/>
        <dbReference type="ChEBI" id="CHEBI:57720"/>
        <dbReference type="EC" id="2.4.2.1"/>
    </reaction>
    <physiologicalReaction direction="left-to-right" evidence="1">
        <dbReference type="Rhea" id="RHEA:27647"/>
    </physiologicalReaction>
</comment>
<comment type="cofactor">
    <cofactor evidence="2">
        <name>Zn(2+)</name>
        <dbReference type="ChEBI" id="CHEBI:29105"/>
    </cofactor>
</comment>
<comment type="catalytic activity">
    <reaction evidence="9">
        <text>adenosine + H2O + H(+) = inosine + NH4(+)</text>
        <dbReference type="Rhea" id="RHEA:24408"/>
        <dbReference type="ChEBI" id="CHEBI:15377"/>
        <dbReference type="ChEBI" id="CHEBI:15378"/>
        <dbReference type="ChEBI" id="CHEBI:16335"/>
        <dbReference type="ChEBI" id="CHEBI:17596"/>
        <dbReference type="ChEBI" id="CHEBI:28938"/>
        <dbReference type="EC" id="3.5.4.4"/>
    </reaction>
    <physiologicalReaction direction="left-to-right" evidence="9">
        <dbReference type="Rhea" id="RHEA:24409"/>
    </physiologicalReaction>
</comment>
<evidence type="ECO:0000256" key="3">
    <source>
        <dbReference type="ARBA" id="ARBA00003215"/>
    </source>
</evidence>
<evidence type="ECO:0000256" key="7">
    <source>
        <dbReference type="ARBA" id="ARBA00022801"/>
    </source>
</evidence>
<dbReference type="Proteomes" id="UP000007397">
    <property type="component" value="Chromosome"/>
</dbReference>
<evidence type="ECO:0000256" key="4">
    <source>
        <dbReference type="ARBA" id="ARBA00007353"/>
    </source>
</evidence>
<dbReference type="InterPro" id="IPR003730">
    <property type="entry name" value="Cu_polyphenol_OxRdtase"/>
</dbReference>
<dbReference type="STRING" id="866895.HBHAL_2885"/>
<sequence length="266" mass="29524">MHEPFKAETLRQYSCFTNHENIIAGLTTRQGGHSERPFNTLNMGLHVQDESDTVLRNRKELAQETGFPLENWIIGEQIHDIRVKVAGNGEKGKGVFSHESAVAGVDGLITNQPGLLLGAFYADCVPLFFYAPVSGWIGIAHAGWKGTVRNMVSQMIGHLTEQGCSIEEIELVIGPCISEEHYEVDQRVYDQIPMGFQGESAVPVSSGKYKLDLKKLNESMALKSGLHKENVRVSGLCTYEEENLFYSHRRDQGQTGRMLGFIGLKG</sequence>
<evidence type="ECO:0000256" key="10">
    <source>
        <dbReference type="ARBA" id="ARBA00048968"/>
    </source>
</evidence>
<evidence type="ECO:0000256" key="11">
    <source>
        <dbReference type="ARBA" id="ARBA00049893"/>
    </source>
</evidence>
<name>I0JM63_HALH3</name>
<dbReference type="HOGENOM" id="CLU_065784_0_0_9"/>
<evidence type="ECO:0000256" key="5">
    <source>
        <dbReference type="ARBA" id="ARBA00022679"/>
    </source>
</evidence>
<dbReference type="InterPro" id="IPR011324">
    <property type="entry name" value="Cytotoxic_necrot_fac-like_cat"/>
</dbReference>
<evidence type="ECO:0000256" key="9">
    <source>
        <dbReference type="ARBA" id="ARBA00047989"/>
    </source>
</evidence>
<dbReference type="GO" id="GO:0016787">
    <property type="term" value="F:hydrolase activity"/>
    <property type="evidence" value="ECO:0007669"/>
    <property type="project" value="UniProtKB-KW"/>
</dbReference>
<dbReference type="AlphaFoldDB" id="I0JM63"/>
<dbReference type="PATRIC" id="fig|866895.3.peg.1904"/>
<evidence type="ECO:0000256" key="1">
    <source>
        <dbReference type="ARBA" id="ARBA00000553"/>
    </source>
</evidence>
<gene>
    <name evidence="13" type="primary">ylmD</name>
    <name evidence="13" type="ordered locus">HBHAL_2885</name>
</gene>
<evidence type="ECO:0000256" key="8">
    <source>
        <dbReference type="ARBA" id="ARBA00022833"/>
    </source>
</evidence>
<accession>I0JM63</accession>